<dbReference type="Pfam" id="PF05559">
    <property type="entry name" value="DUF763"/>
    <property type="match status" value="1"/>
</dbReference>
<dbReference type="AlphaFoldDB" id="A0A2J7TIL7"/>
<dbReference type="PANTHER" id="PTHR38597:SF1">
    <property type="entry name" value="BLL3834 PROTEIN"/>
    <property type="match status" value="1"/>
</dbReference>
<dbReference type="InterPro" id="IPR008482">
    <property type="entry name" value="DUF763"/>
</dbReference>
<name>A0A2J7TIL7_METSI</name>
<gene>
    <name evidence="1" type="ORF">CR492_07905</name>
</gene>
<comment type="caution">
    <text evidence="1">The sequence shown here is derived from an EMBL/GenBank/DDBJ whole genome shotgun (WGS) entry which is preliminary data.</text>
</comment>
<accession>A0A2J7TIL7</accession>
<reference evidence="1 2" key="1">
    <citation type="submission" date="2017-10" db="EMBL/GenBank/DDBJ databases">
        <title>Genome announcement of Methylocella silvestris TVC from permafrost.</title>
        <authorList>
            <person name="Wang J."/>
            <person name="Geng K."/>
            <person name="Ul-Haque F."/>
            <person name="Crombie A.T."/>
            <person name="Street L.E."/>
            <person name="Wookey P.A."/>
            <person name="Murrell J.C."/>
            <person name="Pratscher J."/>
        </authorList>
    </citation>
    <scope>NUCLEOTIDE SEQUENCE [LARGE SCALE GENOMIC DNA]</scope>
    <source>
        <strain evidence="1 2">TVC</strain>
    </source>
</reference>
<protein>
    <recommendedName>
        <fullName evidence="3">DUF763 domain-containing protein</fullName>
    </recommendedName>
</protein>
<dbReference type="PANTHER" id="PTHR38597">
    <property type="entry name" value="BLL3834 PROTEIN"/>
    <property type="match status" value="1"/>
</dbReference>
<evidence type="ECO:0000313" key="2">
    <source>
        <dbReference type="Proteomes" id="UP000236286"/>
    </source>
</evidence>
<evidence type="ECO:0000313" key="1">
    <source>
        <dbReference type="EMBL" id="PNG26599.1"/>
    </source>
</evidence>
<proteinExistence type="predicted"/>
<dbReference type="Proteomes" id="UP000236286">
    <property type="component" value="Unassembled WGS sequence"/>
</dbReference>
<evidence type="ECO:0008006" key="3">
    <source>
        <dbReference type="Google" id="ProtNLM"/>
    </source>
</evidence>
<dbReference type="EMBL" id="PDZR01000006">
    <property type="protein sequence ID" value="PNG26599.1"/>
    <property type="molecule type" value="Genomic_DNA"/>
</dbReference>
<dbReference type="RefSeq" id="WP_102843194.1">
    <property type="nucleotide sequence ID" value="NZ_PDZR01000006.1"/>
</dbReference>
<organism evidence="1 2">
    <name type="scientific">Methylocella silvestris</name>
    <dbReference type="NCBI Taxonomy" id="199596"/>
    <lineage>
        <taxon>Bacteria</taxon>
        <taxon>Pseudomonadati</taxon>
        <taxon>Pseudomonadota</taxon>
        <taxon>Alphaproteobacteria</taxon>
        <taxon>Hyphomicrobiales</taxon>
        <taxon>Beijerinckiaceae</taxon>
        <taxon>Methylocella</taxon>
    </lineage>
</organism>
<sequence>MARRSGNADLPLHSGRVPAWLADRMTLLGAALSEAVILHYGRDEFLRRLSHPFWFQSFGAVMGMDWHSSGVTTSVLGALKRGLAPRARELGIHICGGRGKHSRQTPTELMRAGEAAGFDGAALADASRLVAKVDSAAVQDGFALYLHSFIVADDGSWVVVQQGMNGALRQARRYHWLSEGLRSFVDDPHAAIDGRKGADIINLTDHRAEFSRARQLDLLQTLGPDGIASKFGALAERASPAPQPQLELPFLVMPAHHEVYPGDVMIRRLRGALAAAADRGPQDFADLLMTPGVGERTVRALALVAEVVHGAPCRFSDPARFSLAHGGKDGHPFPVPLKIYDETIRVMKSAVCKARLGRAEELDALKRLDDQARLAERAATGPSFEAFIAEERRLSPSYGGRTVAGDFVPARTKAKAPAA</sequence>
<dbReference type="OrthoDB" id="9802662at2"/>